<accession>U5L690</accession>
<sequence>MNLKKLILVVLLVLSIGFLLGCGIKEQSRYFKVSTEVSKISLSGRGLQKLFSTSDAGLLSVEVVDPKDVSTFIEILENAEFSSGPKTRKEPNLQVTLFFEDTSHMVFDFWLNPYRKTARFTNESGETFIFNKKEVLSLVEFFSISR</sequence>
<keyword evidence="2" id="KW-1185">Reference proteome</keyword>
<proteinExistence type="predicted"/>
<dbReference type="HOGENOM" id="CLU_1773674_0_0_9"/>
<evidence type="ECO:0000313" key="2">
    <source>
        <dbReference type="Proteomes" id="UP000017805"/>
    </source>
</evidence>
<evidence type="ECO:0008006" key="3">
    <source>
        <dbReference type="Google" id="ProtNLM"/>
    </source>
</evidence>
<dbReference type="Proteomes" id="UP000017805">
    <property type="component" value="Chromosome"/>
</dbReference>
<reference evidence="1 2" key="1">
    <citation type="submission" date="2013-07" db="EMBL/GenBank/DDBJ databases">
        <title>Complete genome sequence of Bacillus infantis NRRL B-14911 that has potential to induce cardiac disease by antigenic mimicry.</title>
        <authorList>
            <person name="Massilamany C."/>
            <person name="Smith T.P.L."/>
            <person name="Loy J.D."/>
            <person name="Barletta R."/>
            <person name="Reddy J."/>
        </authorList>
    </citation>
    <scope>NUCLEOTIDE SEQUENCE [LARGE SCALE GENOMIC DNA]</scope>
    <source>
        <strain evidence="1 2">NRRL B-14911</strain>
    </source>
</reference>
<protein>
    <recommendedName>
        <fullName evidence="3">Lipoprotein</fullName>
    </recommendedName>
</protein>
<dbReference type="RefSeq" id="WP_009791954.1">
    <property type="nucleotide sequence ID" value="NC_022524.1"/>
</dbReference>
<dbReference type="KEGG" id="bif:N288_04605"/>
<dbReference type="PROSITE" id="PS51257">
    <property type="entry name" value="PROKAR_LIPOPROTEIN"/>
    <property type="match status" value="1"/>
</dbReference>
<organism evidence="1 2">
    <name type="scientific">Bacillus infantis NRRL B-14911</name>
    <dbReference type="NCBI Taxonomy" id="1367477"/>
    <lineage>
        <taxon>Bacteria</taxon>
        <taxon>Bacillati</taxon>
        <taxon>Bacillota</taxon>
        <taxon>Bacilli</taxon>
        <taxon>Bacillales</taxon>
        <taxon>Bacillaceae</taxon>
        <taxon>Bacillus</taxon>
    </lineage>
</organism>
<dbReference type="AlphaFoldDB" id="U5L690"/>
<dbReference type="EMBL" id="CP006643">
    <property type="protein sequence ID" value="AGX02878.1"/>
    <property type="molecule type" value="Genomic_DNA"/>
</dbReference>
<evidence type="ECO:0000313" key="1">
    <source>
        <dbReference type="EMBL" id="AGX02878.1"/>
    </source>
</evidence>
<name>U5L690_9BACI</name>
<dbReference type="STRING" id="1367477.N288_04605"/>
<gene>
    <name evidence="1" type="ORF">N288_04605</name>
</gene>